<dbReference type="PANTHER" id="PTHR43490">
    <property type="entry name" value="(+)-NEOMENTHOL DEHYDROGENASE"/>
    <property type="match status" value="1"/>
</dbReference>
<dbReference type="RefSeq" id="XP_044428296.1">
    <property type="nucleotide sequence ID" value="XM_044572361.1"/>
</dbReference>
<dbReference type="AlphaFoldDB" id="A0A3B6RDF5"/>
<protein>
    <submittedName>
        <fullName evidence="4">Uncharacterized protein</fullName>
    </submittedName>
</protein>
<name>A0A3B6RDF5_WHEAT</name>
<dbReference type="Gramene" id="TraesCS7A02G111500.1">
    <property type="protein sequence ID" value="TraesCS7A02G111500.1"/>
    <property type="gene ID" value="TraesCS7A02G111500"/>
</dbReference>
<evidence type="ECO:0000313" key="5">
    <source>
        <dbReference type="Proteomes" id="UP000019116"/>
    </source>
</evidence>
<sequence>MEGAIPSRPNTRVAVVTGGNKGIGFEVCRQLASDGGVTVVLTARDETRGTEAVEKLRTLGLTDANVVFHQLDITDASSIATLADFLKTRFGKLDILVNNAAIAGVEYPQDVDTNEEKFAGMDIKQRLDWMIKTVREPIGAAKKAVETNYYGTKHVTQALLPLLLQSSSSSQGKIVCVSSDYGLLKLIGDEEIRRDLDDIDNLTEERVDGFFVQKDPLPNALR</sequence>
<reference evidence="4" key="1">
    <citation type="submission" date="2018-08" db="EMBL/GenBank/DDBJ databases">
        <authorList>
            <person name="Rossello M."/>
        </authorList>
    </citation>
    <scope>NUCLEOTIDE SEQUENCE [LARGE SCALE GENOMIC DNA]</scope>
    <source>
        <strain evidence="4">cv. Chinese Spring</strain>
    </source>
</reference>
<gene>
    <name evidence="4" type="primary">LOC123153042</name>
</gene>
<dbReference type="InterPro" id="IPR036291">
    <property type="entry name" value="NAD(P)-bd_dom_sf"/>
</dbReference>
<dbReference type="PRINTS" id="PR00081">
    <property type="entry name" value="GDHRDH"/>
</dbReference>
<comment type="similarity">
    <text evidence="1">Belongs to the short-chain dehydrogenases/reductases (SDR) family.</text>
</comment>
<evidence type="ECO:0000256" key="1">
    <source>
        <dbReference type="ARBA" id="ARBA00006484"/>
    </source>
</evidence>
<evidence type="ECO:0000256" key="2">
    <source>
        <dbReference type="ARBA" id="ARBA00022857"/>
    </source>
</evidence>
<dbReference type="Proteomes" id="UP000019116">
    <property type="component" value="Chromosome 7A"/>
</dbReference>
<organism evidence="4">
    <name type="scientific">Triticum aestivum</name>
    <name type="common">Wheat</name>
    <dbReference type="NCBI Taxonomy" id="4565"/>
    <lineage>
        <taxon>Eukaryota</taxon>
        <taxon>Viridiplantae</taxon>
        <taxon>Streptophyta</taxon>
        <taxon>Embryophyta</taxon>
        <taxon>Tracheophyta</taxon>
        <taxon>Spermatophyta</taxon>
        <taxon>Magnoliopsida</taxon>
        <taxon>Liliopsida</taxon>
        <taxon>Poales</taxon>
        <taxon>Poaceae</taxon>
        <taxon>BOP clade</taxon>
        <taxon>Pooideae</taxon>
        <taxon>Triticodae</taxon>
        <taxon>Triticeae</taxon>
        <taxon>Triticinae</taxon>
        <taxon>Triticum</taxon>
    </lineage>
</organism>
<dbReference type="Pfam" id="PF00106">
    <property type="entry name" value="adh_short"/>
    <property type="match status" value="1"/>
</dbReference>
<dbReference type="Gramene" id="TraesCS7A03G0264200.1">
    <property type="protein sequence ID" value="TraesCS7A03G0264200.1.CDS"/>
    <property type="gene ID" value="TraesCS7A03G0264200"/>
</dbReference>
<dbReference type="GO" id="GO:0016491">
    <property type="term" value="F:oxidoreductase activity"/>
    <property type="evidence" value="ECO:0007669"/>
    <property type="project" value="UniProtKB-KW"/>
</dbReference>
<keyword evidence="5" id="KW-1185">Reference proteome</keyword>
<dbReference type="Gene3D" id="3.40.50.720">
    <property type="entry name" value="NAD(P)-binding Rossmann-like Domain"/>
    <property type="match status" value="1"/>
</dbReference>
<dbReference type="Gramene" id="TraesCLE_scaffold_037943_01G000100.1">
    <property type="protein sequence ID" value="TraesCLE_scaffold_037943_01G000100.1"/>
    <property type="gene ID" value="TraesCLE_scaffold_037943_01G000100"/>
</dbReference>
<dbReference type="InterPro" id="IPR002347">
    <property type="entry name" value="SDR_fam"/>
</dbReference>
<dbReference type="SUPFAM" id="SSF51735">
    <property type="entry name" value="NAD(P)-binding Rossmann-fold domains"/>
    <property type="match status" value="1"/>
</dbReference>
<dbReference type="Gramene" id="TraesWEE_scaffold_024368_01G000200.1">
    <property type="protein sequence ID" value="TraesWEE_scaffold_024368_01G000200.1"/>
    <property type="gene ID" value="TraesWEE_scaffold_024368_01G000200"/>
</dbReference>
<dbReference type="OMA" id="SINHACK"/>
<dbReference type="SMR" id="A0A3B6RDF5"/>
<dbReference type="KEGG" id="taes:123153042"/>
<dbReference type="EnsemblPlants" id="TraesCS7A02G111500.1">
    <property type="protein sequence ID" value="TraesCS7A02G111500.1"/>
    <property type="gene ID" value="TraesCS7A02G111500"/>
</dbReference>
<dbReference type="STRING" id="4565.A0A3B6RDF5"/>
<accession>A0A3B6RDF5</accession>
<evidence type="ECO:0000313" key="4">
    <source>
        <dbReference type="EnsemblPlants" id="TraesCS7A02G111500.1"/>
    </source>
</evidence>
<dbReference type="OrthoDB" id="7289984at2759"/>
<proteinExistence type="inferred from homology"/>
<dbReference type="GeneID" id="123153042"/>
<dbReference type="Gramene" id="TraesROB_scaffold_035192_01G000100.1">
    <property type="protein sequence ID" value="TraesROB_scaffold_035192_01G000100.1"/>
    <property type="gene ID" value="TraesROB_scaffold_035192_01G000100"/>
</dbReference>
<reference evidence="4" key="2">
    <citation type="submission" date="2018-10" db="UniProtKB">
        <authorList>
            <consortium name="EnsemblPlants"/>
        </authorList>
    </citation>
    <scope>IDENTIFICATION</scope>
</reference>
<keyword evidence="2" id="KW-0521">NADP</keyword>
<evidence type="ECO:0000256" key="3">
    <source>
        <dbReference type="ARBA" id="ARBA00023002"/>
    </source>
</evidence>
<keyword evidence="3" id="KW-0560">Oxidoreductase</keyword>
<dbReference type="PANTHER" id="PTHR43490:SF137">
    <property type="entry name" value="SHORT-CHAIN DEHYDROGENASE_REDUCTASE"/>
    <property type="match status" value="1"/>
</dbReference>